<name>A0ABV4S9M4_9ACTN</name>
<evidence type="ECO:0000256" key="6">
    <source>
        <dbReference type="ARBA" id="ARBA00022840"/>
    </source>
</evidence>
<organism evidence="10 11">
    <name type="scientific">Streptomyces aureus</name>
    <dbReference type="NCBI Taxonomy" id="193461"/>
    <lineage>
        <taxon>Bacteria</taxon>
        <taxon>Bacillati</taxon>
        <taxon>Actinomycetota</taxon>
        <taxon>Actinomycetes</taxon>
        <taxon>Kitasatosporales</taxon>
        <taxon>Streptomycetaceae</taxon>
        <taxon>Streptomyces</taxon>
    </lineage>
</organism>
<dbReference type="EMBL" id="JBGOSP010000001">
    <property type="protein sequence ID" value="MFA3835135.1"/>
    <property type="molecule type" value="Genomic_DNA"/>
</dbReference>
<dbReference type="Gene3D" id="3.40.50.300">
    <property type="entry name" value="P-loop containing nucleotide triphosphate hydrolases"/>
    <property type="match status" value="1"/>
</dbReference>
<evidence type="ECO:0000256" key="1">
    <source>
        <dbReference type="ARBA" id="ARBA00004202"/>
    </source>
</evidence>
<sequence length="347" mass="37181">MNLLKRERDQPEESRAEKGLSGGNLLDLRGLGLAVPAGRDWRPLVEEVDLSIGRGEAVGLVGESGSGKSMTARTILGLTPPGARVTGDIVFAGIRVTGMERRALRGLRARRIAMVFQDPRAHINPVRSIGDFLTEAMIANLGVPAPEAKARAVRLLSDVGIADGERRMRQYPHELSGGLLQRVMIASVLAVEPDLVLADEPTTALDVTTQSEVMAILDELRRERGMAMLLITHDLELAAATCDRLAVMYAGRIVETQAAGALTATPRHPYTSGLMLSRPSIDQVVHRLPVIPGRPLAAFEAEDGCAFAPRCAHARPYCADGRPAVVELEGARVACTRAGELTLQGES</sequence>
<dbReference type="CDD" id="cd03257">
    <property type="entry name" value="ABC_NikE_OppD_transporters"/>
    <property type="match status" value="1"/>
</dbReference>
<dbReference type="PANTHER" id="PTHR43297">
    <property type="entry name" value="OLIGOPEPTIDE TRANSPORT ATP-BINDING PROTEIN APPD"/>
    <property type="match status" value="1"/>
</dbReference>
<evidence type="ECO:0000313" key="10">
    <source>
        <dbReference type="EMBL" id="MFA3835135.1"/>
    </source>
</evidence>
<keyword evidence="7" id="KW-0472">Membrane</keyword>
<protein>
    <submittedName>
        <fullName evidence="10">ABC transporter ATP-binding protein</fullName>
    </submittedName>
</protein>
<keyword evidence="5" id="KW-0547">Nucleotide-binding</keyword>
<evidence type="ECO:0000259" key="9">
    <source>
        <dbReference type="PROSITE" id="PS50893"/>
    </source>
</evidence>
<gene>
    <name evidence="10" type="ORF">ACEG43_02880</name>
</gene>
<comment type="subcellular location">
    <subcellularLocation>
        <location evidence="1">Cell membrane</location>
        <topology evidence="1">Peripheral membrane protein</topology>
    </subcellularLocation>
</comment>
<keyword evidence="6 10" id="KW-0067">ATP-binding</keyword>
<keyword evidence="4" id="KW-1003">Cell membrane</keyword>
<keyword evidence="3" id="KW-0813">Transport</keyword>
<dbReference type="GO" id="GO:0005524">
    <property type="term" value="F:ATP binding"/>
    <property type="evidence" value="ECO:0007669"/>
    <property type="project" value="UniProtKB-KW"/>
</dbReference>
<dbReference type="Pfam" id="PF00005">
    <property type="entry name" value="ABC_tran"/>
    <property type="match status" value="1"/>
</dbReference>
<dbReference type="PANTHER" id="PTHR43297:SF2">
    <property type="entry name" value="DIPEPTIDE TRANSPORT ATP-BINDING PROTEIN DPPD"/>
    <property type="match status" value="1"/>
</dbReference>
<evidence type="ECO:0000256" key="2">
    <source>
        <dbReference type="ARBA" id="ARBA00005417"/>
    </source>
</evidence>
<keyword evidence="11" id="KW-1185">Reference proteome</keyword>
<evidence type="ECO:0000256" key="7">
    <source>
        <dbReference type="ARBA" id="ARBA00023136"/>
    </source>
</evidence>
<evidence type="ECO:0000256" key="8">
    <source>
        <dbReference type="SAM" id="MobiDB-lite"/>
    </source>
</evidence>
<proteinExistence type="inferred from homology"/>
<evidence type="ECO:0000313" key="11">
    <source>
        <dbReference type="Proteomes" id="UP001571476"/>
    </source>
</evidence>
<dbReference type="Pfam" id="PF08352">
    <property type="entry name" value="oligo_HPY"/>
    <property type="match status" value="1"/>
</dbReference>
<dbReference type="SMART" id="SM00382">
    <property type="entry name" value="AAA"/>
    <property type="match status" value="1"/>
</dbReference>
<comment type="caution">
    <text evidence="10">The sequence shown here is derived from an EMBL/GenBank/DDBJ whole genome shotgun (WGS) entry which is preliminary data.</text>
</comment>
<evidence type="ECO:0000256" key="5">
    <source>
        <dbReference type="ARBA" id="ARBA00022741"/>
    </source>
</evidence>
<dbReference type="InterPro" id="IPR003439">
    <property type="entry name" value="ABC_transporter-like_ATP-bd"/>
</dbReference>
<dbReference type="SUPFAM" id="SSF52540">
    <property type="entry name" value="P-loop containing nucleoside triphosphate hydrolases"/>
    <property type="match status" value="1"/>
</dbReference>
<evidence type="ECO:0000256" key="3">
    <source>
        <dbReference type="ARBA" id="ARBA00022448"/>
    </source>
</evidence>
<dbReference type="PROSITE" id="PS50893">
    <property type="entry name" value="ABC_TRANSPORTER_2"/>
    <property type="match status" value="1"/>
</dbReference>
<feature type="compositionally biased region" description="Basic and acidic residues" evidence="8">
    <location>
        <begin position="1"/>
        <end position="18"/>
    </location>
</feature>
<dbReference type="NCBIfam" id="TIGR01727">
    <property type="entry name" value="oligo_HPY"/>
    <property type="match status" value="1"/>
</dbReference>
<accession>A0ABV4S9M4</accession>
<feature type="region of interest" description="Disordered" evidence="8">
    <location>
        <begin position="1"/>
        <end position="21"/>
    </location>
</feature>
<dbReference type="InterPro" id="IPR050388">
    <property type="entry name" value="ABC_Ni/Peptide_Import"/>
</dbReference>
<reference evidence="10 11" key="1">
    <citation type="submission" date="2024-08" db="EMBL/GenBank/DDBJ databases">
        <title>Genome sequence of Streptomyces aureus CACIA-1.46HGO.</title>
        <authorList>
            <person name="Evangelista-Martinez Z."/>
        </authorList>
    </citation>
    <scope>NUCLEOTIDE SEQUENCE [LARGE SCALE GENOMIC DNA]</scope>
    <source>
        <strain evidence="10 11">CACIA-1.46HGO</strain>
    </source>
</reference>
<feature type="domain" description="ABC transporter" evidence="9">
    <location>
        <begin position="28"/>
        <end position="275"/>
    </location>
</feature>
<evidence type="ECO:0000256" key="4">
    <source>
        <dbReference type="ARBA" id="ARBA00022475"/>
    </source>
</evidence>
<dbReference type="InterPro" id="IPR013563">
    <property type="entry name" value="Oligopep_ABC_C"/>
</dbReference>
<dbReference type="RefSeq" id="WP_372561162.1">
    <property type="nucleotide sequence ID" value="NZ_JBGOSP010000001.1"/>
</dbReference>
<dbReference type="Proteomes" id="UP001571476">
    <property type="component" value="Unassembled WGS sequence"/>
</dbReference>
<dbReference type="InterPro" id="IPR027417">
    <property type="entry name" value="P-loop_NTPase"/>
</dbReference>
<comment type="similarity">
    <text evidence="2">Belongs to the ABC transporter superfamily.</text>
</comment>
<dbReference type="InterPro" id="IPR003593">
    <property type="entry name" value="AAA+_ATPase"/>
</dbReference>